<keyword evidence="3" id="KW-1185">Reference proteome</keyword>
<evidence type="ECO:0000313" key="3">
    <source>
        <dbReference type="Proteomes" id="UP000032180"/>
    </source>
</evidence>
<accession>A0A0D9WRK1</accession>
<proteinExistence type="predicted"/>
<dbReference type="HOGENOM" id="CLU_1112700_0_0_1"/>
<reference evidence="2 3" key="1">
    <citation type="submission" date="2012-08" db="EMBL/GenBank/DDBJ databases">
        <title>Oryza genome evolution.</title>
        <authorList>
            <person name="Wing R.A."/>
        </authorList>
    </citation>
    <scope>NUCLEOTIDE SEQUENCE</scope>
</reference>
<feature type="region of interest" description="Disordered" evidence="1">
    <location>
        <begin position="189"/>
        <end position="250"/>
    </location>
</feature>
<sequence>MKRSERMKFPTGEHAFAGKRRAVIHRPCTQIDPDVTLLPSPDRSQTPGESRRLRIRRRRGRRVGVRPRLLAEIKQSSATRSSTREYGTEESAVVWNGAGDESRCLRTAAPARDARNCEEETAELTKDSRRRPAVEGNESPARRTVTGTWAERERRREGRSGDGAASWRRTAAGRVGKVSLPAEGSRVAAAARKESRPTKGVVAAVAKGVRKETRSGRRRRRMGGGRAMAAGRRRAAGRNGGGVQLRSLEN</sequence>
<evidence type="ECO:0000256" key="1">
    <source>
        <dbReference type="SAM" id="MobiDB-lite"/>
    </source>
</evidence>
<dbReference type="Proteomes" id="UP000032180">
    <property type="component" value="Chromosome 6"/>
</dbReference>
<feature type="compositionally biased region" description="Basic and acidic residues" evidence="1">
    <location>
        <begin position="150"/>
        <end position="160"/>
    </location>
</feature>
<dbReference type="AlphaFoldDB" id="A0A0D9WRK1"/>
<reference evidence="2" key="3">
    <citation type="submission" date="2015-04" db="UniProtKB">
        <authorList>
            <consortium name="EnsemblPlants"/>
        </authorList>
    </citation>
    <scope>IDENTIFICATION</scope>
</reference>
<organism evidence="2 3">
    <name type="scientific">Leersia perrieri</name>
    <dbReference type="NCBI Taxonomy" id="77586"/>
    <lineage>
        <taxon>Eukaryota</taxon>
        <taxon>Viridiplantae</taxon>
        <taxon>Streptophyta</taxon>
        <taxon>Embryophyta</taxon>
        <taxon>Tracheophyta</taxon>
        <taxon>Spermatophyta</taxon>
        <taxon>Magnoliopsida</taxon>
        <taxon>Liliopsida</taxon>
        <taxon>Poales</taxon>
        <taxon>Poaceae</taxon>
        <taxon>BOP clade</taxon>
        <taxon>Oryzoideae</taxon>
        <taxon>Oryzeae</taxon>
        <taxon>Oryzinae</taxon>
        <taxon>Leersia</taxon>
    </lineage>
</organism>
<feature type="compositionally biased region" description="Basic and acidic residues" evidence="1">
    <location>
        <begin position="115"/>
        <end position="133"/>
    </location>
</feature>
<feature type="region of interest" description="Disordered" evidence="1">
    <location>
        <begin position="32"/>
        <end position="51"/>
    </location>
</feature>
<dbReference type="Gramene" id="LPERR06G16100.1">
    <property type="protein sequence ID" value="LPERR06G16100.1"/>
    <property type="gene ID" value="LPERR06G16100"/>
</dbReference>
<evidence type="ECO:0000313" key="2">
    <source>
        <dbReference type="EnsemblPlants" id="LPERR06G16100.1"/>
    </source>
</evidence>
<feature type="region of interest" description="Disordered" evidence="1">
    <location>
        <begin position="115"/>
        <end position="172"/>
    </location>
</feature>
<reference evidence="3" key="2">
    <citation type="submission" date="2013-12" db="EMBL/GenBank/DDBJ databases">
        <authorList>
            <person name="Yu Y."/>
            <person name="Lee S."/>
            <person name="de Baynast K."/>
            <person name="Wissotski M."/>
            <person name="Liu L."/>
            <person name="Talag J."/>
            <person name="Goicoechea J."/>
            <person name="Angelova A."/>
            <person name="Jetty R."/>
            <person name="Kudrna D."/>
            <person name="Golser W."/>
            <person name="Rivera L."/>
            <person name="Zhang J."/>
            <person name="Wing R."/>
        </authorList>
    </citation>
    <scope>NUCLEOTIDE SEQUENCE</scope>
</reference>
<name>A0A0D9WRK1_9ORYZ</name>
<dbReference type="EnsemblPlants" id="LPERR06G16100.1">
    <property type="protein sequence ID" value="LPERR06G16100.1"/>
    <property type="gene ID" value="LPERR06G16100"/>
</dbReference>
<protein>
    <submittedName>
        <fullName evidence="2">Uncharacterized protein</fullName>
    </submittedName>
</protein>